<comment type="caution">
    <text evidence="2">The sequence shown here is derived from an EMBL/GenBank/DDBJ whole genome shotgun (WGS) entry which is preliminary data.</text>
</comment>
<dbReference type="SUPFAM" id="SSF89550">
    <property type="entry name" value="PHP domain-like"/>
    <property type="match status" value="1"/>
</dbReference>
<dbReference type="Gene3D" id="3.20.20.140">
    <property type="entry name" value="Metal-dependent hydrolases"/>
    <property type="match status" value="1"/>
</dbReference>
<feature type="region of interest" description="Disordered" evidence="1">
    <location>
        <begin position="81"/>
        <end position="100"/>
    </location>
</feature>
<keyword evidence="3" id="KW-1185">Reference proteome</keyword>
<evidence type="ECO:0000256" key="1">
    <source>
        <dbReference type="SAM" id="MobiDB-lite"/>
    </source>
</evidence>
<proteinExistence type="predicted"/>
<dbReference type="AlphaFoldDB" id="A0A5C4TF11"/>
<organism evidence="2 3">
    <name type="scientific">Paenibacillus hemerocallicola</name>
    <dbReference type="NCBI Taxonomy" id="1172614"/>
    <lineage>
        <taxon>Bacteria</taxon>
        <taxon>Bacillati</taxon>
        <taxon>Bacillota</taxon>
        <taxon>Bacilli</taxon>
        <taxon>Bacillales</taxon>
        <taxon>Paenibacillaceae</taxon>
        <taxon>Paenibacillus</taxon>
    </lineage>
</organism>
<accession>A0A5C4TF11</accession>
<dbReference type="EMBL" id="VDCQ01000003">
    <property type="protein sequence ID" value="TNJ67693.1"/>
    <property type="molecule type" value="Genomic_DNA"/>
</dbReference>
<evidence type="ECO:0000313" key="3">
    <source>
        <dbReference type="Proteomes" id="UP000307943"/>
    </source>
</evidence>
<sequence>MKVFFPGFSDNRTPAIDEALQAIAESGAAIEINTSGRAVCGSWYPSDDILERALRYGVAVTFGSDAHTPVRWRTSASKSEAGLRKSALPNGRFTVGDKSR</sequence>
<evidence type="ECO:0008006" key="4">
    <source>
        <dbReference type="Google" id="ProtNLM"/>
    </source>
</evidence>
<evidence type="ECO:0000313" key="2">
    <source>
        <dbReference type="EMBL" id="TNJ67693.1"/>
    </source>
</evidence>
<gene>
    <name evidence="2" type="ORF">FE784_02710</name>
</gene>
<name>A0A5C4TF11_9BACL</name>
<dbReference type="Proteomes" id="UP000307943">
    <property type="component" value="Unassembled WGS sequence"/>
</dbReference>
<dbReference type="OrthoDB" id="9775255at2"/>
<protein>
    <recommendedName>
        <fullName evidence="4">Histidinol-phosphatase</fullName>
    </recommendedName>
</protein>
<reference evidence="2 3" key="1">
    <citation type="submission" date="2019-05" db="EMBL/GenBank/DDBJ databases">
        <title>We sequenced the genome of Paenibacillus hemerocallicola KCTC 33185 for further insight into its adaptation and study the phylogeny of Paenibacillus.</title>
        <authorList>
            <person name="Narsing Rao M.P."/>
        </authorList>
    </citation>
    <scope>NUCLEOTIDE SEQUENCE [LARGE SCALE GENOMIC DNA]</scope>
    <source>
        <strain evidence="2 3">KCTC 33185</strain>
    </source>
</reference>
<dbReference type="InterPro" id="IPR016195">
    <property type="entry name" value="Pol/histidinol_Pase-like"/>
</dbReference>